<accession>A0AA49Q6N6</accession>
<keyword evidence="7" id="KW-0479">Metal-binding</keyword>
<comment type="function">
    <text evidence="1">Antenna complexes are light-harvesting systems, which transfer the excitation energy to the reaction centers.</text>
</comment>
<dbReference type="EMBL" id="CP130613">
    <property type="protein sequence ID" value="WKW13859.1"/>
    <property type="molecule type" value="Genomic_DNA"/>
</dbReference>
<dbReference type="SUPFAM" id="SSF56918">
    <property type="entry name" value="Light-harvesting complex subunits"/>
    <property type="match status" value="1"/>
</dbReference>
<organism evidence="16 17">
    <name type="scientific">Pseudogemmatithrix spongiicola</name>
    <dbReference type="NCBI Taxonomy" id="3062599"/>
    <lineage>
        <taxon>Bacteria</taxon>
        <taxon>Pseudomonadati</taxon>
        <taxon>Gemmatimonadota</taxon>
        <taxon>Gemmatimonadia</taxon>
        <taxon>Gemmatimonadales</taxon>
        <taxon>Gemmatimonadaceae</taxon>
        <taxon>Pseudogemmatithrix</taxon>
    </lineage>
</organism>
<keyword evidence="4" id="KW-0148">Chlorophyll</keyword>
<protein>
    <submittedName>
        <fullName evidence="16">Light-harvesting protein</fullName>
    </submittedName>
</protein>
<dbReference type="AlphaFoldDB" id="A0AA49Q6N6"/>
<evidence type="ECO:0000256" key="11">
    <source>
        <dbReference type="ARBA" id="ARBA00022991"/>
    </source>
</evidence>
<evidence type="ECO:0000256" key="7">
    <source>
        <dbReference type="ARBA" id="ARBA00022723"/>
    </source>
</evidence>
<evidence type="ECO:0000256" key="12">
    <source>
        <dbReference type="ARBA" id="ARBA00023136"/>
    </source>
</evidence>
<evidence type="ECO:0000313" key="15">
    <source>
        <dbReference type="EMBL" id="WKW10950.1"/>
    </source>
</evidence>
<reference evidence="16" key="1">
    <citation type="submission" date="2023-07" db="EMBL/GenBank/DDBJ databases">
        <authorList>
            <person name="Haufschild T."/>
            <person name="Kallscheuer N."/>
            <person name="Hammer J."/>
            <person name="Kohn T."/>
            <person name="Kabuu M."/>
            <person name="Jogler M."/>
            <person name="Wohfarth N."/>
            <person name="Heuer A."/>
            <person name="Rohde M."/>
            <person name="van Teeseling M.C.F."/>
            <person name="Jogler C."/>
        </authorList>
    </citation>
    <scope>NUCLEOTIDE SEQUENCE</scope>
    <source>
        <strain evidence="15">Strain 138</strain>
        <strain evidence="16">Strain 318</strain>
    </source>
</reference>
<evidence type="ECO:0000256" key="14">
    <source>
        <dbReference type="SAM" id="Phobius"/>
    </source>
</evidence>
<dbReference type="GO" id="GO:0030076">
    <property type="term" value="C:light-harvesting complex"/>
    <property type="evidence" value="ECO:0007669"/>
    <property type="project" value="UniProtKB-KW"/>
</dbReference>
<keyword evidence="5" id="KW-0042">Antenna complex</keyword>
<evidence type="ECO:0000256" key="5">
    <source>
        <dbReference type="ARBA" id="ARBA00022549"/>
    </source>
</evidence>
<keyword evidence="6 14" id="KW-0812">Transmembrane</keyword>
<dbReference type="InterPro" id="IPR035889">
    <property type="entry name" value="Light-harvesting_complex"/>
</dbReference>
<comment type="subcellular location">
    <subcellularLocation>
        <location evidence="2">Cell membrane</location>
    </subcellularLocation>
</comment>
<evidence type="ECO:0000256" key="2">
    <source>
        <dbReference type="ARBA" id="ARBA00004236"/>
    </source>
</evidence>
<dbReference type="Proteomes" id="UP001229955">
    <property type="component" value="Chromosome"/>
</dbReference>
<sequence length="56" mass="6060">MHKIWQGSDPQVLLAGLGFFLGSLAMVIHIFAFSVLGYPKTTKAKYNPPAVASALR</sequence>
<keyword evidence="13" id="KW-0437">Light-harvesting polypeptide</keyword>
<evidence type="ECO:0000256" key="6">
    <source>
        <dbReference type="ARBA" id="ARBA00022692"/>
    </source>
</evidence>
<evidence type="ECO:0000313" key="16">
    <source>
        <dbReference type="EMBL" id="WKW13859.1"/>
    </source>
</evidence>
<keyword evidence="8" id="KW-0460">Magnesium</keyword>
<keyword evidence="3" id="KW-1003">Cell membrane</keyword>
<evidence type="ECO:0000256" key="8">
    <source>
        <dbReference type="ARBA" id="ARBA00022842"/>
    </source>
</evidence>
<dbReference type="Gene3D" id="4.10.220.20">
    <property type="entry name" value="Light-harvesting complex"/>
    <property type="match status" value="1"/>
</dbReference>
<feature type="transmembrane region" description="Helical" evidence="14">
    <location>
        <begin position="12"/>
        <end position="36"/>
    </location>
</feature>
<evidence type="ECO:0000256" key="10">
    <source>
        <dbReference type="ARBA" id="ARBA00022989"/>
    </source>
</evidence>
<keyword evidence="9" id="KW-0076">Bacteriochlorophyll</keyword>
<proteinExistence type="predicted"/>
<evidence type="ECO:0000256" key="13">
    <source>
        <dbReference type="ARBA" id="ARBA00023243"/>
    </source>
</evidence>
<dbReference type="RefSeq" id="WP_367886660.1">
    <property type="nucleotide sequence ID" value="NZ_CP130612.1"/>
</dbReference>
<keyword evidence="10 14" id="KW-1133">Transmembrane helix</keyword>
<evidence type="ECO:0000256" key="3">
    <source>
        <dbReference type="ARBA" id="ARBA00022475"/>
    </source>
</evidence>
<evidence type="ECO:0000256" key="4">
    <source>
        <dbReference type="ARBA" id="ARBA00022494"/>
    </source>
</evidence>
<dbReference type="GO" id="GO:0042314">
    <property type="term" value="F:bacteriochlorophyll binding"/>
    <property type="evidence" value="ECO:0007669"/>
    <property type="project" value="UniProtKB-KW"/>
</dbReference>
<dbReference type="GO" id="GO:0005886">
    <property type="term" value="C:plasma membrane"/>
    <property type="evidence" value="ECO:0007669"/>
    <property type="project" value="UniProtKB-SubCell"/>
</dbReference>
<dbReference type="GO" id="GO:0046872">
    <property type="term" value="F:metal ion binding"/>
    <property type="evidence" value="ECO:0007669"/>
    <property type="project" value="UniProtKB-KW"/>
</dbReference>
<dbReference type="KEGG" id="pspc:Strain318_000183"/>
<gene>
    <name evidence="15" type="ORF">Strain138_000183</name>
    <name evidence="16" type="ORF">Strain318_000183</name>
</gene>
<evidence type="ECO:0000313" key="17">
    <source>
        <dbReference type="Proteomes" id="UP001229955"/>
    </source>
</evidence>
<evidence type="ECO:0000256" key="1">
    <source>
        <dbReference type="ARBA" id="ARBA00002455"/>
    </source>
</evidence>
<dbReference type="EMBL" id="CP130612">
    <property type="protein sequence ID" value="WKW10950.1"/>
    <property type="molecule type" value="Genomic_DNA"/>
</dbReference>
<keyword evidence="11" id="KW-0157">Chromophore</keyword>
<name>A0AA49Q6N6_9BACT</name>
<keyword evidence="12 14" id="KW-0472">Membrane</keyword>
<evidence type="ECO:0000256" key="9">
    <source>
        <dbReference type="ARBA" id="ARBA00022956"/>
    </source>
</evidence>
<accession>A0AA49Q472</accession>
<keyword evidence="17" id="KW-1185">Reference proteome</keyword>